<dbReference type="AlphaFoldDB" id="A0A150QXS5"/>
<comment type="caution">
    <text evidence="1">The sequence shown here is derived from an EMBL/GenBank/DDBJ whole genome shotgun (WGS) entry which is preliminary data.</text>
</comment>
<reference evidence="1 2" key="1">
    <citation type="submission" date="2014-02" db="EMBL/GenBank/DDBJ databases">
        <title>The small core and large imbalanced accessory genome model reveals a collaborative survival strategy of Sorangium cellulosum strains in nature.</title>
        <authorList>
            <person name="Han K."/>
            <person name="Peng R."/>
            <person name="Blom J."/>
            <person name="Li Y.-Z."/>
        </authorList>
    </citation>
    <scope>NUCLEOTIDE SEQUENCE [LARGE SCALE GENOMIC DNA]</scope>
    <source>
        <strain evidence="1 2">So0011-07</strain>
    </source>
</reference>
<name>A0A150QXS5_SORCE</name>
<organism evidence="1 2">
    <name type="scientific">Sorangium cellulosum</name>
    <name type="common">Polyangium cellulosum</name>
    <dbReference type="NCBI Taxonomy" id="56"/>
    <lineage>
        <taxon>Bacteria</taxon>
        <taxon>Pseudomonadati</taxon>
        <taxon>Myxococcota</taxon>
        <taxon>Polyangia</taxon>
        <taxon>Polyangiales</taxon>
        <taxon>Polyangiaceae</taxon>
        <taxon>Sorangium</taxon>
    </lineage>
</organism>
<dbReference type="Proteomes" id="UP000075635">
    <property type="component" value="Unassembled WGS sequence"/>
</dbReference>
<proteinExistence type="predicted"/>
<evidence type="ECO:0000313" key="2">
    <source>
        <dbReference type="Proteomes" id="UP000075635"/>
    </source>
</evidence>
<accession>A0A150QXS5</accession>
<dbReference type="EMBL" id="JEMB01003419">
    <property type="protein sequence ID" value="KYF72799.1"/>
    <property type="molecule type" value="Genomic_DNA"/>
</dbReference>
<protein>
    <submittedName>
        <fullName evidence="1">Uncharacterized protein</fullName>
    </submittedName>
</protein>
<sequence>MIRTIGQVFSKPWGQRARSPDLFSKRDFKIDLRAKTIARPAGQVEVFEPGDTVELDPEECGA</sequence>
<gene>
    <name evidence="1" type="ORF">BE17_24765</name>
</gene>
<evidence type="ECO:0000313" key="1">
    <source>
        <dbReference type="EMBL" id="KYF72799.1"/>
    </source>
</evidence>